<dbReference type="CDD" id="cd00067">
    <property type="entry name" value="GAL4"/>
    <property type="match status" value="1"/>
</dbReference>
<keyword evidence="3" id="KW-0238">DNA-binding</keyword>
<keyword evidence="1" id="KW-0479">Metal-binding</keyword>
<proteinExistence type="predicted"/>
<dbReference type="GO" id="GO:0006351">
    <property type="term" value="P:DNA-templated transcription"/>
    <property type="evidence" value="ECO:0007669"/>
    <property type="project" value="InterPro"/>
</dbReference>
<evidence type="ECO:0000256" key="6">
    <source>
        <dbReference type="SAM" id="MobiDB-lite"/>
    </source>
</evidence>
<dbReference type="Proteomes" id="UP000245942">
    <property type="component" value="Unassembled WGS sequence"/>
</dbReference>
<evidence type="ECO:0000256" key="4">
    <source>
        <dbReference type="ARBA" id="ARBA00023163"/>
    </source>
</evidence>
<keyword evidence="9" id="KW-1185">Reference proteome</keyword>
<evidence type="ECO:0000256" key="1">
    <source>
        <dbReference type="ARBA" id="ARBA00022723"/>
    </source>
</evidence>
<dbReference type="InterPro" id="IPR001138">
    <property type="entry name" value="Zn2Cys6_DnaBD"/>
</dbReference>
<evidence type="ECO:0000256" key="3">
    <source>
        <dbReference type="ARBA" id="ARBA00023125"/>
    </source>
</evidence>
<feature type="domain" description="Zn(2)-C6 fungal-type" evidence="7">
    <location>
        <begin position="11"/>
        <end position="53"/>
    </location>
</feature>
<accession>A0A316U051</accession>
<dbReference type="OrthoDB" id="1708823at2759"/>
<evidence type="ECO:0000313" key="8">
    <source>
        <dbReference type="EMBL" id="PWN17873.1"/>
    </source>
</evidence>
<evidence type="ECO:0000256" key="2">
    <source>
        <dbReference type="ARBA" id="ARBA00023015"/>
    </source>
</evidence>
<protein>
    <recommendedName>
        <fullName evidence="7">Zn(2)-C6 fungal-type domain-containing protein</fullName>
    </recommendedName>
</protein>
<feature type="region of interest" description="Disordered" evidence="6">
    <location>
        <begin position="60"/>
        <end position="110"/>
    </location>
</feature>
<evidence type="ECO:0000259" key="7">
    <source>
        <dbReference type="PROSITE" id="PS50048"/>
    </source>
</evidence>
<dbReference type="Gene3D" id="4.10.240.10">
    <property type="entry name" value="Zn(2)-C6 fungal-type DNA-binding domain"/>
    <property type="match status" value="1"/>
</dbReference>
<dbReference type="GO" id="GO:0000981">
    <property type="term" value="F:DNA-binding transcription factor activity, RNA polymerase II-specific"/>
    <property type="evidence" value="ECO:0007669"/>
    <property type="project" value="InterPro"/>
</dbReference>
<dbReference type="EMBL" id="KZ819340">
    <property type="protein sequence ID" value="PWN17873.1"/>
    <property type="molecule type" value="Genomic_DNA"/>
</dbReference>
<keyword evidence="2" id="KW-0805">Transcription regulation</keyword>
<keyword evidence="5" id="KW-0539">Nucleus</keyword>
<gene>
    <name evidence="8" type="ORF">BCV69DRAFT_315255</name>
</gene>
<dbReference type="Pfam" id="PF04082">
    <property type="entry name" value="Fungal_trans"/>
    <property type="match status" value="1"/>
</dbReference>
<dbReference type="PROSITE" id="PS50048">
    <property type="entry name" value="ZN2_CY6_FUNGAL_2"/>
    <property type="match status" value="1"/>
</dbReference>
<dbReference type="PANTHER" id="PTHR31668">
    <property type="entry name" value="GLUCOSE TRANSPORT TRANSCRIPTION REGULATOR RGT1-RELATED-RELATED"/>
    <property type="match status" value="1"/>
</dbReference>
<dbReference type="GeneID" id="37016920"/>
<dbReference type="STRING" id="1684307.A0A316U051"/>
<dbReference type="InterPro" id="IPR050797">
    <property type="entry name" value="Carb_Metab_Trans_Reg"/>
</dbReference>
<dbReference type="InterPro" id="IPR036864">
    <property type="entry name" value="Zn2-C6_fun-type_DNA-bd_sf"/>
</dbReference>
<dbReference type="PANTHER" id="PTHR31668:SF26">
    <property type="entry name" value="GLUCOSE TRANSPORT TRANSCRIPTION REGULATOR RGT1-RELATED"/>
    <property type="match status" value="1"/>
</dbReference>
<evidence type="ECO:0000313" key="9">
    <source>
        <dbReference type="Proteomes" id="UP000245942"/>
    </source>
</evidence>
<dbReference type="AlphaFoldDB" id="A0A316U051"/>
<dbReference type="InterPro" id="IPR007219">
    <property type="entry name" value="XnlR_reg_dom"/>
</dbReference>
<keyword evidence="4" id="KW-0804">Transcription</keyword>
<dbReference type="GO" id="GO:0003677">
    <property type="term" value="F:DNA binding"/>
    <property type="evidence" value="ECO:0007669"/>
    <property type="project" value="UniProtKB-KW"/>
</dbReference>
<name>A0A316U051_9BASI</name>
<dbReference type="SUPFAM" id="SSF57701">
    <property type="entry name" value="Zn2/Cys6 DNA-binding domain"/>
    <property type="match status" value="1"/>
</dbReference>
<feature type="compositionally biased region" description="Low complexity" evidence="6">
    <location>
        <begin position="72"/>
        <end position="92"/>
    </location>
</feature>
<dbReference type="CDD" id="cd12148">
    <property type="entry name" value="fungal_TF_MHR"/>
    <property type="match status" value="1"/>
</dbReference>
<sequence length="652" mass="71077">MASSLQKGRTSCDACKARKVKCDYERALRDQLPGDASQVSCSSCRTYGLPCTFTRKPRKQRVGARIEDIRRGSSGSSAQGSAQGSALSPASATSYKSNTPSAPGNANFGDRPPSADLSLDFLNTLSAQQPSPEQSLLIPPRGLLDVPFLTIELLNACLAAYFVWNQPLIPIIRSDEVAKGYEAYITLSQGGLTAERTISAELLLALGALGASSLEEEGEALLFGFWNKHTLQRDLVSQFLQRLRVRSWAERDDEEALEVLTACWLLSFRDVQLLGAVSDDIVTRPPLSREALSTMLFSLQINRAPRLDERAPAGGGRWRSGRGERLLTDEQASARRRVFWGVFFNDGHRAMSLRQPLSVPDDAHDHDLFFPELPRPESLIFFHEGGATSIPPSPTFGQDRLEFDLLFRRCAGPFALLVRNVCQSFVSVRSQSLGVPASAARKALGAYTAWYAGLPPPLVIHNRFPENWQEGRAARPTGLELTKLLRVLFLMMLYHSQLLGACTAAEDFGVRADDGEARGGREVESDSDSVVRGLQDAALESLAQVARISRVAGTLGLLRCDPAICRDMPSSFSLWACSKVTKSLNARASGQPDLFFTPRRPTPADLLGYAEDVAFGVSTVDSALGSAEMAEALRATISQAWRGLGQQVEVPM</sequence>
<organism evidence="8 9">
    <name type="scientific">Pseudomicrostroma glucosiphilum</name>
    <dbReference type="NCBI Taxonomy" id="1684307"/>
    <lineage>
        <taxon>Eukaryota</taxon>
        <taxon>Fungi</taxon>
        <taxon>Dikarya</taxon>
        <taxon>Basidiomycota</taxon>
        <taxon>Ustilaginomycotina</taxon>
        <taxon>Exobasidiomycetes</taxon>
        <taxon>Microstromatales</taxon>
        <taxon>Microstromatales incertae sedis</taxon>
        <taxon>Pseudomicrostroma</taxon>
    </lineage>
</organism>
<feature type="compositionally biased region" description="Polar residues" evidence="6">
    <location>
        <begin position="93"/>
        <end position="104"/>
    </location>
</feature>
<dbReference type="RefSeq" id="XP_025345033.1">
    <property type="nucleotide sequence ID" value="XM_025495186.1"/>
</dbReference>
<evidence type="ECO:0000256" key="5">
    <source>
        <dbReference type="ARBA" id="ARBA00023242"/>
    </source>
</evidence>
<dbReference type="Pfam" id="PF00172">
    <property type="entry name" value="Zn_clus"/>
    <property type="match status" value="1"/>
</dbReference>
<reference evidence="8 9" key="1">
    <citation type="journal article" date="2018" name="Mol. Biol. Evol.">
        <title>Broad Genomic Sampling Reveals a Smut Pathogenic Ancestry of the Fungal Clade Ustilaginomycotina.</title>
        <authorList>
            <person name="Kijpornyongpan T."/>
            <person name="Mondo S.J."/>
            <person name="Barry K."/>
            <person name="Sandor L."/>
            <person name="Lee J."/>
            <person name="Lipzen A."/>
            <person name="Pangilinan J."/>
            <person name="LaButti K."/>
            <person name="Hainaut M."/>
            <person name="Henrissat B."/>
            <person name="Grigoriev I.V."/>
            <person name="Spatafora J.W."/>
            <person name="Aime M.C."/>
        </authorList>
    </citation>
    <scope>NUCLEOTIDE SEQUENCE [LARGE SCALE GENOMIC DNA]</scope>
    <source>
        <strain evidence="8 9">MCA 4718</strain>
    </source>
</reference>
<dbReference type="SMART" id="SM00066">
    <property type="entry name" value="GAL4"/>
    <property type="match status" value="1"/>
</dbReference>
<dbReference type="GO" id="GO:0008270">
    <property type="term" value="F:zinc ion binding"/>
    <property type="evidence" value="ECO:0007669"/>
    <property type="project" value="InterPro"/>
</dbReference>